<sequence length="225" mass="25015">MKPTSEQLLASISQTGMIPVFNHKELEVAKAVLDAAYTAGIRVFEFTNRQNNALEVFKGLKIYAEKYKDMYLGIGTIFTVQQVKEYLYADADFIVSPALIPEVAKYCQMKGVFWVPGCATVTEVFQAQKLGAVLVKAFPGNLLGVDFIKAVLSVMPGLKIMPTGGVEPTEENLQEWFRAGVTCVGMGSQLIKKDLLQDKKYDELNEKFTQTISIIKNINQKTEKS</sequence>
<dbReference type="Pfam" id="PF01081">
    <property type="entry name" value="Aldolase"/>
    <property type="match status" value="1"/>
</dbReference>
<dbReference type="InterPro" id="IPR013785">
    <property type="entry name" value="Aldolase_TIM"/>
</dbReference>
<dbReference type="CDD" id="cd00452">
    <property type="entry name" value="KDPG_aldolase"/>
    <property type="match status" value="1"/>
</dbReference>
<evidence type="ECO:0000256" key="5">
    <source>
        <dbReference type="ARBA" id="ARBA00023277"/>
    </source>
</evidence>
<dbReference type="SUPFAM" id="SSF51569">
    <property type="entry name" value="Aldolase"/>
    <property type="match status" value="1"/>
</dbReference>
<protein>
    <submittedName>
        <fullName evidence="6">Ketohydroxyglutarate aldolase</fullName>
    </submittedName>
</protein>
<dbReference type="RefSeq" id="WP_035068697.1">
    <property type="nucleotide sequence ID" value="NZ_JMIH01000004.1"/>
</dbReference>
<organism evidence="6 7">
    <name type="scientific">Anditalea andensis</name>
    <dbReference type="NCBI Taxonomy" id="1048983"/>
    <lineage>
        <taxon>Bacteria</taxon>
        <taxon>Pseudomonadati</taxon>
        <taxon>Bacteroidota</taxon>
        <taxon>Cytophagia</taxon>
        <taxon>Cytophagales</taxon>
        <taxon>Cytophagaceae</taxon>
        <taxon>Anditalea</taxon>
    </lineage>
</organism>
<dbReference type="PANTHER" id="PTHR30246:SF1">
    <property type="entry name" value="2-DEHYDRO-3-DEOXY-6-PHOSPHOGALACTONATE ALDOLASE-RELATED"/>
    <property type="match status" value="1"/>
</dbReference>
<dbReference type="NCBIfam" id="TIGR01182">
    <property type="entry name" value="eda"/>
    <property type="match status" value="1"/>
</dbReference>
<keyword evidence="7" id="KW-1185">Reference proteome</keyword>
<dbReference type="Proteomes" id="UP000027821">
    <property type="component" value="Unassembled WGS sequence"/>
</dbReference>
<dbReference type="EMBL" id="JMIH01000004">
    <property type="protein sequence ID" value="KEO75777.1"/>
    <property type="molecule type" value="Genomic_DNA"/>
</dbReference>
<proteinExistence type="inferred from homology"/>
<comment type="pathway">
    <text evidence="1">Carbohydrate acid metabolism.</text>
</comment>
<dbReference type="PANTHER" id="PTHR30246">
    <property type="entry name" value="2-KETO-3-DEOXY-6-PHOSPHOGLUCONATE ALDOLASE"/>
    <property type="match status" value="1"/>
</dbReference>
<evidence type="ECO:0000256" key="4">
    <source>
        <dbReference type="ARBA" id="ARBA00023239"/>
    </source>
</evidence>
<accession>A0A074LPD1</accession>
<dbReference type="InterPro" id="IPR000887">
    <property type="entry name" value="Aldlse_KDPG_KHG"/>
</dbReference>
<gene>
    <name evidence="6" type="ORF">EL17_22390</name>
</gene>
<dbReference type="STRING" id="1048983.EL17_22390"/>
<evidence type="ECO:0000313" key="6">
    <source>
        <dbReference type="EMBL" id="KEO75777.1"/>
    </source>
</evidence>
<name>A0A074LPD1_9BACT</name>
<evidence type="ECO:0000313" key="7">
    <source>
        <dbReference type="Proteomes" id="UP000027821"/>
    </source>
</evidence>
<reference evidence="6 7" key="1">
    <citation type="submission" date="2014-04" db="EMBL/GenBank/DDBJ databases">
        <title>Characterization and application of a salt tolerant electro-active bacterium.</title>
        <authorList>
            <person name="Yang L."/>
            <person name="Wei S."/>
            <person name="Tay Q.X.M."/>
        </authorList>
    </citation>
    <scope>NUCLEOTIDE SEQUENCE [LARGE SCALE GENOMIC DNA]</scope>
    <source>
        <strain evidence="6 7">LY1</strain>
    </source>
</reference>
<evidence type="ECO:0000256" key="1">
    <source>
        <dbReference type="ARBA" id="ARBA00004761"/>
    </source>
</evidence>
<dbReference type="GO" id="GO:0016829">
    <property type="term" value="F:lyase activity"/>
    <property type="evidence" value="ECO:0007669"/>
    <property type="project" value="UniProtKB-KW"/>
</dbReference>
<comment type="similarity">
    <text evidence="2">Belongs to the KHG/KDPG aldolase family.</text>
</comment>
<dbReference type="Gene3D" id="3.20.20.70">
    <property type="entry name" value="Aldolase class I"/>
    <property type="match status" value="1"/>
</dbReference>
<dbReference type="OrthoDB" id="9802667at2"/>
<evidence type="ECO:0000256" key="3">
    <source>
        <dbReference type="ARBA" id="ARBA00011233"/>
    </source>
</evidence>
<keyword evidence="4" id="KW-0456">Lyase</keyword>
<comment type="caution">
    <text evidence="6">The sequence shown here is derived from an EMBL/GenBank/DDBJ whole genome shotgun (WGS) entry which is preliminary data.</text>
</comment>
<dbReference type="eggNOG" id="COG0800">
    <property type="taxonomic scope" value="Bacteria"/>
</dbReference>
<keyword evidence="5" id="KW-0119">Carbohydrate metabolism</keyword>
<dbReference type="AlphaFoldDB" id="A0A074LPD1"/>
<comment type="subunit">
    <text evidence="3">Homotrimer.</text>
</comment>
<evidence type="ECO:0000256" key="2">
    <source>
        <dbReference type="ARBA" id="ARBA00006906"/>
    </source>
</evidence>